<keyword evidence="1" id="KW-0378">Hydrolase</keyword>
<keyword evidence="2" id="KW-1185">Reference proteome</keyword>
<sequence>IFPYDKNANHVVERFFFGKFAFEYEGMPMLAYKGSWRLSYFFDLIFDAPDDSLGRRLASAVYKHASTLKDEMWVYQGGVWTRDKELYMAVQQADWEGVVLDDAMKESMRRDVRLFFESKAIYDALETTWKRGILLLGPPGNGKTESIKALLKESKYPALYVKSFATVFGPEAGVRSIFSHARRQAPCILVIEDLDSMLTSNVRSFFLNELDGFASNEGILTIATTNHPERIDDAIVNRPSRFDAKYFYDLPSKALRKTFAQKWIAKVQALKQGSSAEPMVVFTMPHEDIAEKVAEDCEGFSFATLKELFVSFLLALAHAHSARNVPEAPETLLFSQISALSAQIINASGE</sequence>
<evidence type="ECO:0000313" key="2">
    <source>
        <dbReference type="Proteomes" id="UP000814128"/>
    </source>
</evidence>
<protein>
    <submittedName>
        <fullName evidence="1">P-loop containing nucleoside triphosphate hydrolase protein</fullName>
    </submittedName>
</protein>
<feature type="non-terminal residue" evidence="1">
    <location>
        <position position="350"/>
    </location>
</feature>
<organism evidence="1 2">
    <name type="scientific">Vararia minispora EC-137</name>
    <dbReference type="NCBI Taxonomy" id="1314806"/>
    <lineage>
        <taxon>Eukaryota</taxon>
        <taxon>Fungi</taxon>
        <taxon>Dikarya</taxon>
        <taxon>Basidiomycota</taxon>
        <taxon>Agaricomycotina</taxon>
        <taxon>Agaricomycetes</taxon>
        <taxon>Russulales</taxon>
        <taxon>Lachnocladiaceae</taxon>
        <taxon>Vararia</taxon>
    </lineage>
</organism>
<gene>
    <name evidence="1" type="ORF">K488DRAFT_31528</name>
</gene>
<accession>A0ACB8QIK2</accession>
<proteinExistence type="predicted"/>
<evidence type="ECO:0000313" key="1">
    <source>
        <dbReference type="EMBL" id="KAI0031146.1"/>
    </source>
</evidence>
<dbReference type="EMBL" id="MU273591">
    <property type="protein sequence ID" value="KAI0031146.1"/>
    <property type="molecule type" value="Genomic_DNA"/>
</dbReference>
<dbReference type="Proteomes" id="UP000814128">
    <property type="component" value="Unassembled WGS sequence"/>
</dbReference>
<feature type="non-terminal residue" evidence="1">
    <location>
        <position position="1"/>
    </location>
</feature>
<comment type="caution">
    <text evidence="1">The sequence shown here is derived from an EMBL/GenBank/DDBJ whole genome shotgun (WGS) entry which is preliminary data.</text>
</comment>
<reference evidence="1" key="2">
    <citation type="journal article" date="2022" name="New Phytol.">
        <title>Evolutionary transition to the ectomycorrhizal habit in the genomes of a hyperdiverse lineage of mushroom-forming fungi.</title>
        <authorList>
            <person name="Looney B."/>
            <person name="Miyauchi S."/>
            <person name="Morin E."/>
            <person name="Drula E."/>
            <person name="Courty P.E."/>
            <person name="Kohler A."/>
            <person name="Kuo A."/>
            <person name="LaButti K."/>
            <person name="Pangilinan J."/>
            <person name="Lipzen A."/>
            <person name="Riley R."/>
            <person name="Andreopoulos W."/>
            <person name="He G."/>
            <person name="Johnson J."/>
            <person name="Nolan M."/>
            <person name="Tritt A."/>
            <person name="Barry K.W."/>
            <person name="Grigoriev I.V."/>
            <person name="Nagy L.G."/>
            <person name="Hibbett D."/>
            <person name="Henrissat B."/>
            <person name="Matheny P.B."/>
            <person name="Labbe J."/>
            <person name="Martin F.M."/>
        </authorList>
    </citation>
    <scope>NUCLEOTIDE SEQUENCE</scope>
    <source>
        <strain evidence="1">EC-137</strain>
    </source>
</reference>
<name>A0ACB8QIK2_9AGAM</name>
<reference evidence="1" key="1">
    <citation type="submission" date="2021-02" db="EMBL/GenBank/DDBJ databases">
        <authorList>
            <consortium name="DOE Joint Genome Institute"/>
            <person name="Ahrendt S."/>
            <person name="Looney B.P."/>
            <person name="Miyauchi S."/>
            <person name="Morin E."/>
            <person name="Drula E."/>
            <person name="Courty P.E."/>
            <person name="Chicoki N."/>
            <person name="Fauchery L."/>
            <person name="Kohler A."/>
            <person name="Kuo A."/>
            <person name="Labutti K."/>
            <person name="Pangilinan J."/>
            <person name="Lipzen A."/>
            <person name="Riley R."/>
            <person name="Andreopoulos W."/>
            <person name="He G."/>
            <person name="Johnson J."/>
            <person name="Barry K.W."/>
            <person name="Grigoriev I.V."/>
            <person name="Nagy L."/>
            <person name="Hibbett D."/>
            <person name="Henrissat B."/>
            <person name="Matheny P.B."/>
            <person name="Labbe J."/>
            <person name="Martin F."/>
        </authorList>
    </citation>
    <scope>NUCLEOTIDE SEQUENCE</scope>
    <source>
        <strain evidence="1">EC-137</strain>
    </source>
</reference>